<dbReference type="RefSeq" id="WP_127028923.1">
    <property type="nucleotide sequence ID" value="NZ_RYFG02000024.1"/>
</dbReference>
<evidence type="ECO:0000259" key="2">
    <source>
        <dbReference type="PROSITE" id="PS50222"/>
    </source>
</evidence>
<gene>
    <name evidence="3" type="ORF">EKO24_004550</name>
</gene>
<dbReference type="SUPFAM" id="SSF47473">
    <property type="entry name" value="EF-hand"/>
    <property type="match status" value="1"/>
</dbReference>
<feature type="domain" description="EF-hand" evidence="2">
    <location>
        <begin position="27"/>
        <end position="62"/>
    </location>
</feature>
<reference evidence="3 4" key="1">
    <citation type="journal article" date="2019" name="Antonie Van Leeuwenhoek">
        <title>Description of 'Ca. Methylobacter oryzae' KRF1, a novel species from the environmentally important Methylobacter clade 2.</title>
        <authorList>
            <person name="Khatri K."/>
            <person name="Mohite J.A."/>
            <person name="Pandit P.S."/>
            <person name="Bahulikar R."/>
            <person name="Rahalkar M.C."/>
        </authorList>
    </citation>
    <scope>NUCLEOTIDE SEQUENCE [LARGE SCALE GENOMIC DNA]</scope>
    <source>
        <strain evidence="3 4">KRF1</strain>
    </source>
</reference>
<evidence type="ECO:0000313" key="4">
    <source>
        <dbReference type="Proteomes" id="UP000733744"/>
    </source>
</evidence>
<organism evidence="3 4">
    <name type="scientific">Candidatus Methylobacter oryzae</name>
    <dbReference type="NCBI Taxonomy" id="2497749"/>
    <lineage>
        <taxon>Bacteria</taxon>
        <taxon>Pseudomonadati</taxon>
        <taxon>Pseudomonadota</taxon>
        <taxon>Gammaproteobacteria</taxon>
        <taxon>Methylococcales</taxon>
        <taxon>Methylococcaceae</taxon>
        <taxon>Methylobacter</taxon>
    </lineage>
</organism>
<dbReference type="Gene3D" id="1.10.238.10">
    <property type="entry name" value="EF-hand"/>
    <property type="match status" value="1"/>
</dbReference>
<protein>
    <submittedName>
        <fullName evidence="3">EF-hand domain-containing protein</fullName>
    </submittedName>
</protein>
<accession>A0ABY3CE74</accession>
<evidence type="ECO:0000256" key="1">
    <source>
        <dbReference type="SAM" id="MobiDB-lite"/>
    </source>
</evidence>
<keyword evidence="4" id="KW-1185">Reference proteome</keyword>
<dbReference type="Proteomes" id="UP000733744">
    <property type="component" value="Unassembled WGS sequence"/>
</dbReference>
<dbReference type="PROSITE" id="PS00018">
    <property type="entry name" value="EF_HAND_1"/>
    <property type="match status" value="1"/>
</dbReference>
<dbReference type="InterPro" id="IPR018247">
    <property type="entry name" value="EF_Hand_1_Ca_BS"/>
</dbReference>
<comment type="caution">
    <text evidence="3">The sequence shown here is derived from an EMBL/GenBank/DDBJ whole genome shotgun (WGS) entry which is preliminary data.</text>
</comment>
<name>A0ABY3CE74_9GAMM</name>
<sequence>MSMSISGMGGVYMPPKVMSGASSRMSSPTQKMSDLFQKIDTSGSGTISKAQFEQAFQNTNPPAAFKSMGADAIFSKLDPNGTGSVSKQDFVDGMKTMMGQIHHHHQATAGSNDRAAPPPAQTLASGLQSLNTLGGQPELGPSGTNINLSA</sequence>
<dbReference type="EMBL" id="RYFG02000024">
    <property type="protein sequence ID" value="TRX00881.1"/>
    <property type="molecule type" value="Genomic_DNA"/>
</dbReference>
<feature type="compositionally biased region" description="Polar residues" evidence="1">
    <location>
        <begin position="122"/>
        <end position="134"/>
    </location>
</feature>
<evidence type="ECO:0000313" key="3">
    <source>
        <dbReference type="EMBL" id="TRX00881.1"/>
    </source>
</evidence>
<dbReference type="InterPro" id="IPR011992">
    <property type="entry name" value="EF-hand-dom_pair"/>
</dbReference>
<feature type="region of interest" description="Disordered" evidence="1">
    <location>
        <begin position="102"/>
        <end position="150"/>
    </location>
</feature>
<proteinExistence type="predicted"/>
<dbReference type="InterPro" id="IPR002048">
    <property type="entry name" value="EF_hand_dom"/>
</dbReference>
<dbReference type="CDD" id="cd00051">
    <property type="entry name" value="EFh"/>
    <property type="match status" value="1"/>
</dbReference>
<dbReference type="SMART" id="SM00054">
    <property type="entry name" value="EFh"/>
    <property type="match status" value="2"/>
</dbReference>
<feature type="domain" description="EF-hand" evidence="2">
    <location>
        <begin position="65"/>
        <end position="100"/>
    </location>
</feature>
<dbReference type="PROSITE" id="PS50222">
    <property type="entry name" value="EF_HAND_2"/>
    <property type="match status" value="2"/>
</dbReference>
<dbReference type="Pfam" id="PF13499">
    <property type="entry name" value="EF-hand_7"/>
    <property type="match status" value="1"/>
</dbReference>